<organism evidence="1">
    <name type="scientific">Salix viminalis</name>
    <name type="common">Common osier</name>
    <name type="synonym">Basket willow</name>
    <dbReference type="NCBI Taxonomy" id="40686"/>
    <lineage>
        <taxon>Eukaryota</taxon>
        <taxon>Viridiplantae</taxon>
        <taxon>Streptophyta</taxon>
        <taxon>Embryophyta</taxon>
        <taxon>Tracheophyta</taxon>
        <taxon>Spermatophyta</taxon>
        <taxon>Magnoliopsida</taxon>
        <taxon>eudicotyledons</taxon>
        <taxon>Gunneridae</taxon>
        <taxon>Pentapetalae</taxon>
        <taxon>rosids</taxon>
        <taxon>fabids</taxon>
        <taxon>Malpighiales</taxon>
        <taxon>Salicaceae</taxon>
        <taxon>Saliceae</taxon>
        <taxon>Salix</taxon>
    </lineage>
</organism>
<dbReference type="EMBL" id="CAADRP010002029">
    <property type="protein sequence ID" value="VFU59160.1"/>
    <property type="molecule type" value="Genomic_DNA"/>
</dbReference>
<evidence type="ECO:0000313" key="1">
    <source>
        <dbReference type="EMBL" id="VFU59160.1"/>
    </source>
</evidence>
<protein>
    <submittedName>
        <fullName evidence="1">Uncharacterized protein</fullName>
    </submittedName>
</protein>
<gene>
    <name evidence="1" type="ORF">SVIM_LOCUS435100</name>
</gene>
<name>A0A6N2N0C1_SALVM</name>
<reference evidence="1" key="1">
    <citation type="submission" date="2019-03" db="EMBL/GenBank/DDBJ databases">
        <authorList>
            <person name="Mank J."/>
            <person name="Almeida P."/>
        </authorList>
    </citation>
    <scope>NUCLEOTIDE SEQUENCE</scope>
    <source>
        <strain evidence="1">78183</strain>
    </source>
</reference>
<sequence>MKTRPKTRFRSLNRVEERGVRCFANRQRDKGQVQGRCRSWRSNQGHLGAIEKWVNPRRRRRESERTFFKLFNPAPPQIAVLNSKTSVRKEKGSRKKGV</sequence>
<dbReference type="AlphaFoldDB" id="A0A6N2N0C1"/>
<proteinExistence type="predicted"/>
<accession>A0A6N2N0C1</accession>